<dbReference type="EMBL" id="FLQX01000150">
    <property type="protein sequence ID" value="SBT09382.1"/>
    <property type="molecule type" value="Genomic_DNA"/>
</dbReference>
<protein>
    <recommendedName>
        <fullName evidence="4">DUF2946 family protein</fullName>
    </recommendedName>
</protein>
<feature type="region of interest" description="Disordered" evidence="1">
    <location>
        <begin position="1"/>
        <end position="22"/>
    </location>
</feature>
<dbReference type="InterPro" id="IPR021332">
    <property type="entry name" value="DUF2944"/>
</dbReference>
<organism evidence="2 3">
    <name type="scientific">Candidatus Accumulibacter aalborgensis</name>
    <dbReference type="NCBI Taxonomy" id="1860102"/>
    <lineage>
        <taxon>Bacteria</taxon>
        <taxon>Pseudomonadati</taxon>
        <taxon>Pseudomonadota</taxon>
        <taxon>Betaproteobacteria</taxon>
        <taxon>Candidatus Accumulibacter</taxon>
    </lineage>
</organism>
<proteinExistence type="predicted"/>
<evidence type="ECO:0000256" key="1">
    <source>
        <dbReference type="SAM" id="MobiDB-lite"/>
    </source>
</evidence>
<dbReference type="STRING" id="1860102.ACCAA_700011"/>
<name>A0A1A8XXL0_9PROT</name>
<dbReference type="AlphaFoldDB" id="A0A1A8XXL0"/>
<evidence type="ECO:0000313" key="3">
    <source>
        <dbReference type="Proteomes" id="UP000199169"/>
    </source>
</evidence>
<accession>A0A1A8XXL0</accession>
<evidence type="ECO:0000313" key="2">
    <source>
        <dbReference type="EMBL" id="SBT09382.1"/>
    </source>
</evidence>
<reference evidence="2 3" key="1">
    <citation type="submission" date="2016-06" db="EMBL/GenBank/DDBJ databases">
        <authorList>
            <person name="Kjaerup R.B."/>
            <person name="Dalgaard T.S."/>
            <person name="Juul-Madsen H.R."/>
        </authorList>
    </citation>
    <scope>NUCLEOTIDE SEQUENCE [LARGE SCALE GENOMIC DNA]</scope>
    <source>
        <strain evidence="2">3</strain>
    </source>
</reference>
<evidence type="ECO:0008006" key="4">
    <source>
        <dbReference type="Google" id="ProtNLM"/>
    </source>
</evidence>
<dbReference type="Pfam" id="PF11161">
    <property type="entry name" value="DUF2944"/>
    <property type="match status" value="1"/>
</dbReference>
<keyword evidence="3" id="KW-1185">Reference proteome</keyword>
<sequence>MTGRTGHTRLAQGRPMPAPDLGATRRWPNVPACYGWLSLDRRGRWRLRSEAVTHRGLNDFLDRHYAHDEHGNFFVQNGPQRVFVELDYTPWVVRLTSAGGLETHVGRAVTVLRGAALDEEGSLLLDTPDGVALLCDRDLPALLGHLHLPSGELADDTFLLTFIAQAEACVSALTLDWRDARVPVIPLRRSEVPGRYGFIASPQATVA</sequence>
<dbReference type="Proteomes" id="UP000199169">
    <property type="component" value="Unassembled WGS sequence"/>
</dbReference>
<gene>
    <name evidence="2" type="ORF">ACCAA_700011</name>
</gene>